<name>A0A368UU67_9BACT</name>
<dbReference type="PIRSF" id="PIRSF006402">
    <property type="entry name" value="UCP006402_thioredoxin"/>
    <property type="match status" value="1"/>
</dbReference>
<evidence type="ECO:0000313" key="2">
    <source>
        <dbReference type="EMBL" id="RCW31645.1"/>
    </source>
</evidence>
<dbReference type="EMBL" id="QPIZ01000017">
    <property type="protein sequence ID" value="RCW31645.1"/>
    <property type="molecule type" value="Genomic_DNA"/>
</dbReference>
<proteinExistence type="predicted"/>
<sequence length="675" mass="77389">MNNTQHTNHLIHSTSPYLLQHAHNPVDWHPWNDETLTKAREQDKLMLVSIGYSACHWCHVMAHECFEDEETARIMNEHFICIKVDREERPDVDHFFITAVQLMGGQGGWPLNVVTLPDGQPFWGGTYFPKDQWKEILIKINNLFQSDREKLTHHAHRLTTGIQQSSLISPEQTEAPDLSEIINEAIERWSAQWDLKLGGSQGKPKFPMPVNLEFLLHLHFHHPQKIFSDFLNTTLQQMARGGIYDQAGGGFARYSVDEFWKVPHFEKMLYDNAQLIELYSHAYAHFGMEEYGEVVKEAIAFVENELMHPSGAFFSALDADSEGEEGKFYVWKEEELMNIIGRDFPLFADYFNVNKTGLWENGNYILLRTVSDEEFAQKHKMPIEEVKKKVSAWKKDLVNHRKDRIRPGLDDKTITSWNALMTKSLAEAYKALGDNRFRQLALKNGEFISRSLISGNGNLFRTWKDGRASVTGFMEDYASVISAFIGLYEITGDEKWIEQSIGLADYAEKAFYDKATGQFHYMEKNQTELPANHFDTQDNVIPSANAMMGHALFKLAALTGNQHHRETAENMLKQMLLQFKDYPWGFAHWGSLMLMIHKSSFEVVVAGSEPGQALQQLQKQYRPNVVWAPLKPESPGTLSITENRKSNDEITIYVCAQGACQLPVHSVEEAQRLLD</sequence>
<dbReference type="CDD" id="cd02955">
    <property type="entry name" value="SSP411"/>
    <property type="match status" value="1"/>
</dbReference>
<dbReference type="SUPFAM" id="SSF48208">
    <property type="entry name" value="Six-hairpin glycosidases"/>
    <property type="match status" value="1"/>
</dbReference>
<dbReference type="InterPro" id="IPR008928">
    <property type="entry name" value="6-hairpin_glycosidase_sf"/>
</dbReference>
<dbReference type="GO" id="GO:0005975">
    <property type="term" value="P:carbohydrate metabolic process"/>
    <property type="evidence" value="ECO:0007669"/>
    <property type="project" value="InterPro"/>
</dbReference>
<gene>
    <name evidence="2" type="ORF">DFO77_11791</name>
</gene>
<accession>A0A368UU67</accession>
<dbReference type="InterPro" id="IPR036249">
    <property type="entry name" value="Thioredoxin-like_sf"/>
</dbReference>
<reference evidence="2 3" key="1">
    <citation type="submission" date="2018-07" db="EMBL/GenBank/DDBJ databases">
        <title>Freshwater and sediment microbial communities from various areas in North America, analyzing microbe dynamics in response to fracking.</title>
        <authorList>
            <person name="Lamendella R."/>
        </authorList>
    </citation>
    <scope>NUCLEOTIDE SEQUENCE [LARGE SCALE GENOMIC DNA]</scope>
    <source>
        <strain evidence="2 3">160A</strain>
    </source>
</reference>
<dbReference type="Gene3D" id="1.50.10.20">
    <property type="match status" value="1"/>
</dbReference>
<dbReference type="PANTHER" id="PTHR42899:SF1">
    <property type="entry name" value="SPERMATOGENESIS-ASSOCIATED PROTEIN 20"/>
    <property type="match status" value="1"/>
</dbReference>
<dbReference type="InterPro" id="IPR012341">
    <property type="entry name" value="6hp_glycosidase-like_sf"/>
</dbReference>
<keyword evidence="3" id="KW-1185">Reference proteome</keyword>
<dbReference type="InterPro" id="IPR024705">
    <property type="entry name" value="Ssp411"/>
</dbReference>
<evidence type="ECO:0000259" key="1">
    <source>
        <dbReference type="Pfam" id="PF03190"/>
    </source>
</evidence>
<dbReference type="Pfam" id="PF03190">
    <property type="entry name" value="Thioredox_DsbH"/>
    <property type="match status" value="1"/>
</dbReference>
<dbReference type="RefSeq" id="WP_147271990.1">
    <property type="nucleotide sequence ID" value="NZ_QPIZ01000017.1"/>
</dbReference>
<dbReference type="Proteomes" id="UP000252733">
    <property type="component" value="Unassembled WGS sequence"/>
</dbReference>
<comment type="caution">
    <text evidence="2">The sequence shown here is derived from an EMBL/GenBank/DDBJ whole genome shotgun (WGS) entry which is preliminary data.</text>
</comment>
<dbReference type="Gene3D" id="3.40.30.10">
    <property type="entry name" value="Glutaredoxin"/>
    <property type="match status" value="1"/>
</dbReference>
<dbReference type="AlphaFoldDB" id="A0A368UU67"/>
<evidence type="ECO:0000313" key="3">
    <source>
        <dbReference type="Proteomes" id="UP000252733"/>
    </source>
</evidence>
<dbReference type="InterPro" id="IPR004879">
    <property type="entry name" value="Ssp411-like_TRX"/>
</dbReference>
<dbReference type="SUPFAM" id="SSF52833">
    <property type="entry name" value="Thioredoxin-like"/>
    <property type="match status" value="1"/>
</dbReference>
<dbReference type="PANTHER" id="PTHR42899">
    <property type="entry name" value="SPERMATOGENESIS-ASSOCIATED PROTEIN 20"/>
    <property type="match status" value="1"/>
</dbReference>
<dbReference type="Gene3D" id="1.50.10.10">
    <property type="match status" value="1"/>
</dbReference>
<feature type="domain" description="Spermatogenesis-associated protein 20-like TRX" evidence="1">
    <location>
        <begin position="7"/>
        <end position="161"/>
    </location>
</feature>
<protein>
    <recommendedName>
        <fullName evidence="1">Spermatogenesis-associated protein 20-like TRX domain-containing protein</fullName>
    </recommendedName>
</protein>
<organism evidence="2 3">
    <name type="scientific">Marinilabilia salmonicolor</name>
    <dbReference type="NCBI Taxonomy" id="989"/>
    <lineage>
        <taxon>Bacteria</taxon>
        <taxon>Pseudomonadati</taxon>
        <taxon>Bacteroidota</taxon>
        <taxon>Bacteroidia</taxon>
        <taxon>Marinilabiliales</taxon>
        <taxon>Marinilabiliaceae</taxon>
        <taxon>Marinilabilia</taxon>
    </lineage>
</organism>